<evidence type="ECO:0000313" key="5">
    <source>
        <dbReference type="Proteomes" id="UP000759537"/>
    </source>
</evidence>
<feature type="region of interest" description="Disordered" evidence="1">
    <location>
        <begin position="305"/>
        <end position="328"/>
    </location>
</feature>
<dbReference type="PANTHER" id="PTHR40465">
    <property type="entry name" value="CHROMOSOME 1, WHOLE GENOME SHOTGUN SEQUENCE"/>
    <property type="match status" value="1"/>
</dbReference>
<dbReference type="PANTHER" id="PTHR40465:SF1">
    <property type="entry name" value="DUF6534 DOMAIN-CONTAINING PROTEIN"/>
    <property type="match status" value="1"/>
</dbReference>
<organism evidence="4 5">
    <name type="scientific">Russula ochroleuca</name>
    <dbReference type="NCBI Taxonomy" id="152965"/>
    <lineage>
        <taxon>Eukaryota</taxon>
        <taxon>Fungi</taxon>
        <taxon>Dikarya</taxon>
        <taxon>Basidiomycota</taxon>
        <taxon>Agaricomycotina</taxon>
        <taxon>Agaricomycetes</taxon>
        <taxon>Russulales</taxon>
        <taxon>Russulaceae</taxon>
        <taxon>Russula</taxon>
    </lineage>
</organism>
<feature type="transmembrane region" description="Helical" evidence="2">
    <location>
        <begin position="103"/>
        <end position="120"/>
    </location>
</feature>
<accession>A0A9P5TE23</accession>
<feature type="transmembrane region" description="Helical" evidence="2">
    <location>
        <begin position="132"/>
        <end position="153"/>
    </location>
</feature>
<gene>
    <name evidence="4" type="ORF">DFH94DRAFT_849359</name>
</gene>
<dbReference type="OrthoDB" id="2953893at2759"/>
<keyword evidence="2" id="KW-0812">Transmembrane</keyword>
<sequence>MSSPQRIPSSEVEDFAAPQSSAVSVISPKPDQLVYVFVHKKMCTATTSPGTVLLPDKDFAVYSIFFLETVETILSGADLYYWFAAHFGNVNDLLNPFASSFDVPILGSVVAITVQLFFVYRIMVLSEKRSRWLCLIISLLSIISASGAFASSITTYMGDGQVKKRSIDVFEVIWLAANTFSDLLIAFAMLYHLRRIWARDGNLSNHILVSIVRLTIETNFVTAAVGIISLLMIGVFQHKDLYLCPTSVLGKLYSNTLLVSLNNRISIRNTYESRNGKVFDFQVVSVPGSTRLDVTKDTINLEAEQSQEDLRNQPVAETEVEERVNNVV</sequence>
<feature type="domain" description="DUF6534" evidence="3">
    <location>
        <begin position="179"/>
        <end position="264"/>
    </location>
</feature>
<protein>
    <recommendedName>
        <fullName evidence="3">DUF6534 domain-containing protein</fullName>
    </recommendedName>
</protein>
<keyword evidence="2" id="KW-0472">Membrane</keyword>
<name>A0A9P5TE23_9AGAM</name>
<dbReference type="InterPro" id="IPR045339">
    <property type="entry name" value="DUF6534"/>
</dbReference>
<evidence type="ECO:0000313" key="4">
    <source>
        <dbReference type="EMBL" id="KAF8486818.1"/>
    </source>
</evidence>
<comment type="caution">
    <text evidence="4">The sequence shown here is derived from an EMBL/GenBank/DDBJ whole genome shotgun (WGS) entry which is preliminary data.</text>
</comment>
<feature type="transmembrane region" description="Helical" evidence="2">
    <location>
        <begin position="214"/>
        <end position="236"/>
    </location>
</feature>
<keyword evidence="5" id="KW-1185">Reference proteome</keyword>
<proteinExistence type="predicted"/>
<evidence type="ECO:0000259" key="3">
    <source>
        <dbReference type="Pfam" id="PF20152"/>
    </source>
</evidence>
<feature type="transmembrane region" description="Helical" evidence="2">
    <location>
        <begin position="59"/>
        <end position="83"/>
    </location>
</feature>
<feature type="transmembrane region" description="Helical" evidence="2">
    <location>
        <begin position="173"/>
        <end position="193"/>
    </location>
</feature>
<dbReference type="Pfam" id="PF20152">
    <property type="entry name" value="DUF6534"/>
    <property type="match status" value="1"/>
</dbReference>
<dbReference type="AlphaFoldDB" id="A0A9P5TE23"/>
<evidence type="ECO:0000256" key="1">
    <source>
        <dbReference type="SAM" id="MobiDB-lite"/>
    </source>
</evidence>
<reference evidence="4" key="2">
    <citation type="journal article" date="2020" name="Nat. Commun.">
        <title>Large-scale genome sequencing of mycorrhizal fungi provides insights into the early evolution of symbiotic traits.</title>
        <authorList>
            <person name="Miyauchi S."/>
            <person name="Kiss E."/>
            <person name="Kuo A."/>
            <person name="Drula E."/>
            <person name="Kohler A."/>
            <person name="Sanchez-Garcia M."/>
            <person name="Morin E."/>
            <person name="Andreopoulos B."/>
            <person name="Barry K.W."/>
            <person name="Bonito G."/>
            <person name="Buee M."/>
            <person name="Carver A."/>
            <person name="Chen C."/>
            <person name="Cichocki N."/>
            <person name="Clum A."/>
            <person name="Culley D."/>
            <person name="Crous P.W."/>
            <person name="Fauchery L."/>
            <person name="Girlanda M."/>
            <person name="Hayes R.D."/>
            <person name="Keri Z."/>
            <person name="LaButti K."/>
            <person name="Lipzen A."/>
            <person name="Lombard V."/>
            <person name="Magnuson J."/>
            <person name="Maillard F."/>
            <person name="Murat C."/>
            <person name="Nolan M."/>
            <person name="Ohm R.A."/>
            <person name="Pangilinan J."/>
            <person name="Pereira M.F."/>
            <person name="Perotto S."/>
            <person name="Peter M."/>
            <person name="Pfister S."/>
            <person name="Riley R."/>
            <person name="Sitrit Y."/>
            <person name="Stielow J.B."/>
            <person name="Szollosi G."/>
            <person name="Zifcakova L."/>
            <person name="Stursova M."/>
            <person name="Spatafora J.W."/>
            <person name="Tedersoo L."/>
            <person name="Vaario L.M."/>
            <person name="Yamada A."/>
            <person name="Yan M."/>
            <person name="Wang P."/>
            <person name="Xu J."/>
            <person name="Bruns T."/>
            <person name="Baldrian P."/>
            <person name="Vilgalys R."/>
            <person name="Dunand C."/>
            <person name="Henrissat B."/>
            <person name="Grigoriev I.V."/>
            <person name="Hibbett D."/>
            <person name="Nagy L.G."/>
            <person name="Martin F.M."/>
        </authorList>
    </citation>
    <scope>NUCLEOTIDE SEQUENCE</scope>
    <source>
        <strain evidence="4">Prilba</strain>
    </source>
</reference>
<dbReference type="Proteomes" id="UP000759537">
    <property type="component" value="Unassembled WGS sequence"/>
</dbReference>
<keyword evidence="2" id="KW-1133">Transmembrane helix</keyword>
<evidence type="ECO:0000256" key="2">
    <source>
        <dbReference type="SAM" id="Phobius"/>
    </source>
</evidence>
<dbReference type="EMBL" id="WHVB01000001">
    <property type="protein sequence ID" value="KAF8486818.1"/>
    <property type="molecule type" value="Genomic_DNA"/>
</dbReference>
<reference evidence="4" key="1">
    <citation type="submission" date="2019-10" db="EMBL/GenBank/DDBJ databases">
        <authorList>
            <consortium name="DOE Joint Genome Institute"/>
            <person name="Kuo A."/>
            <person name="Miyauchi S."/>
            <person name="Kiss E."/>
            <person name="Drula E."/>
            <person name="Kohler A."/>
            <person name="Sanchez-Garcia M."/>
            <person name="Andreopoulos B."/>
            <person name="Barry K.W."/>
            <person name="Bonito G."/>
            <person name="Buee M."/>
            <person name="Carver A."/>
            <person name="Chen C."/>
            <person name="Cichocki N."/>
            <person name="Clum A."/>
            <person name="Culley D."/>
            <person name="Crous P.W."/>
            <person name="Fauchery L."/>
            <person name="Girlanda M."/>
            <person name="Hayes R."/>
            <person name="Keri Z."/>
            <person name="LaButti K."/>
            <person name="Lipzen A."/>
            <person name="Lombard V."/>
            <person name="Magnuson J."/>
            <person name="Maillard F."/>
            <person name="Morin E."/>
            <person name="Murat C."/>
            <person name="Nolan M."/>
            <person name="Ohm R."/>
            <person name="Pangilinan J."/>
            <person name="Pereira M."/>
            <person name="Perotto S."/>
            <person name="Peter M."/>
            <person name="Riley R."/>
            <person name="Sitrit Y."/>
            <person name="Stielow B."/>
            <person name="Szollosi G."/>
            <person name="Zifcakova L."/>
            <person name="Stursova M."/>
            <person name="Spatafora J.W."/>
            <person name="Tedersoo L."/>
            <person name="Vaario L.-M."/>
            <person name="Yamada A."/>
            <person name="Yan M."/>
            <person name="Wang P."/>
            <person name="Xu J."/>
            <person name="Bruns T."/>
            <person name="Baldrian P."/>
            <person name="Vilgalys R."/>
            <person name="Henrissat B."/>
            <person name="Grigoriev I.V."/>
            <person name="Hibbett D."/>
            <person name="Nagy L.G."/>
            <person name="Martin F.M."/>
        </authorList>
    </citation>
    <scope>NUCLEOTIDE SEQUENCE</scope>
    <source>
        <strain evidence="4">Prilba</strain>
    </source>
</reference>